<dbReference type="SUPFAM" id="SSF52540">
    <property type="entry name" value="P-loop containing nucleoside triphosphate hydrolases"/>
    <property type="match status" value="1"/>
</dbReference>
<dbReference type="GO" id="GO:0008017">
    <property type="term" value="F:microtubule binding"/>
    <property type="evidence" value="ECO:0007669"/>
    <property type="project" value="TreeGrafter"/>
</dbReference>
<dbReference type="EMBL" id="LSRX01001303">
    <property type="protein sequence ID" value="OLP81195.1"/>
    <property type="molecule type" value="Genomic_DNA"/>
</dbReference>
<dbReference type="AlphaFoldDB" id="A0A1Q9CE44"/>
<keyword evidence="5" id="KW-1185">Reference proteome</keyword>
<gene>
    <name evidence="4" type="primary">DRP5A</name>
    <name evidence="4" type="ORF">AK812_SmicGene38292</name>
</gene>
<dbReference type="InterPro" id="IPR027417">
    <property type="entry name" value="P-loop_NTPase"/>
</dbReference>
<dbReference type="PROSITE" id="PS51718">
    <property type="entry name" value="G_DYNAMIN_2"/>
    <property type="match status" value="1"/>
</dbReference>
<dbReference type="GO" id="GO:0003924">
    <property type="term" value="F:GTPase activity"/>
    <property type="evidence" value="ECO:0007669"/>
    <property type="project" value="InterPro"/>
</dbReference>
<dbReference type="SMART" id="SM00053">
    <property type="entry name" value="DYNc"/>
    <property type="match status" value="1"/>
</dbReference>
<evidence type="ECO:0000256" key="3">
    <source>
        <dbReference type="SAM" id="SignalP"/>
    </source>
</evidence>
<sequence length="1009" mass="113168">MAHSFDLLAALPAGLRAAAMAGVGSRSELLNLLGDVKARVQDKIGIVDFPMPQFILIGKQSVGKSRLIEALAGETFNFISGTLGSRRPTILEFRNVAGTKSSKWFVRDRASGHWNEHEIGRVMQLVGDAHEELGETVSADPICVRVQSPACVDMQIVDLPGFRDFALDSSKQELCNRIEELVMQFMRDPRNVMLCVEQCGDAATMSTLGKCRKIDPKFQRTILVRTKLDKYYTDLTQDNVNQWVDGFGDLPENLVRFALTLPWWQDGEVCPADSFVKLRDDMNQKDMKEMRDRMLKPQYLETIGFQSFANFMEKKIEHMFADAINPVLDKLKDLKAKWTSKEQSLVTEHEETDPHRKSALSQDRAMHLSEFMEIPAVCADGALSVSREQLPSRTRRDSEAEVAGGCAEEATREADKAGGTTSSPRLSAMRTKRSHRAMSQISGADLAGGSPATKSTSADAGAGIGLGHFMGSELEAPKRARMGAIASAAAEQWGLDLENLELWAEHRRLPGLGLADLLDYRRDHPEEDLSAGKSERNAVQALLPSSIEHLHCKIAPAAQGDRVVLGSISPWAETPLACESNLGSNGVSVSEASDSEVTTASWNRQIRKEEQPVLHTAILSTTRECGTSFAQALRHVMEGIPNLMTGRMKLDAELRSFHDHHLKVGSDHFVMLPSEDFRDLDDYIEYLTNEIQVGASDAEVNGGAQFRRVMSEVEIFLRFSEIAVETKKRDVIQARGVSMSSLTWRDVVVKLLSNEAHLPLQRRVQYVGERIKWFFQIQKEAVIDFMASLEGNPSSTMYSSLLWKNVKLIKQNEMIKHLVFSTYDQACQRQLNQFIELFDNMLTSTFANPWVFLKGATYGGYTEEEDADAALPSIDDTKERIPKEIQSRSGIESTLSKWLLEIPTESHQIDEAVDKVQMLVLKTYSFIRSQVCDQVELFAESFFKLPMLRRLEEDMNKISLSDADKTNYKARRERLEGEVTKVRENLKEVSECIERLQGFKLKCNAQRAH</sequence>
<dbReference type="PANTHER" id="PTHR11566:SF169">
    <property type="entry name" value="DYNAMIN-LIKE PROTEIN C"/>
    <property type="match status" value="1"/>
</dbReference>
<dbReference type="InterPro" id="IPR045063">
    <property type="entry name" value="Dynamin_N"/>
</dbReference>
<dbReference type="OrthoDB" id="5061070at2759"/>
<dbReference type="OMA" id="PENINKW"/>
<feature type="chain" id="PRO_5043321460" evidence="3">
    <location>
        <begin position="18"/>
        <end position="1009"/>
    </location>
</feature>
<evidence type="ECO:0000313" key="5">
    <source>
        <dbReference type="Proteomes" id="UP000186817"/>
    </source>
</evidence>
<dbReference type="Pfam" id="PF00350">
    <property type="entry name" value="Dynamin_N"/>
    <property type="match status" value="1"/>
</dbReference>
<comment type="caution">
    <text evidence="4">The sequence shown here is derived from an EMBL/GenBank/DDBJ whole genome shotgun (WGS) entry which is preliminary data.</text>
</comment>
<proteinExistence type="predicted"/>
<dbReference type="GO" id="GO:0005737">
    <property type="term" value="C:cytoplasm"/>
    <property type="evidence" value="ECO:0007669"/>
    <property type="project" value="TreeGrafter"/>
</dbReference>
<dbReference type="PANTHER" id="PTHR11566">
    <property type="entry name" value="DYNAMIN"/>
    <property type="match status" value="1"/>
</dbReference>
<dbReference type="GO" id="GO:0005525">
    <property type="term" value="F:GTP binding"/>
    <property type="evidence" value="ECO:0007669"/>
    <property type="project" value="InterPro"/>
</dbReference>
<feature type="region of interest" description="Disordered" evidence="2">
    <location>
        <begin position="343"/>
        <end position="363"/>
    </location>
</feature>
<dbReference type="PRINTS" id="PR00195">
    <property type="entry name" value="DYNAMIN"/>
</dbReference>
<protein>
    <submittedName>
        <fullName evidence="4">Dynamin-related protein 5A</fullName>
    </submittedName>
</protein>
<accession>A0A1Q9CE44</accession>
<dbReference type="InterPro" id="IPR022812">
    <property type="entry name" value="Dynamin"/>
</dbReference>
<dbReference type="GO" id="GO:0016020">
    <property type="term" value="C:membrane"/>
    <property type="evidence" value="ECO:0007669"/>
    <property type="project" value="TreeGrafter"/>
</dbReference>
<name>A0A1Q9CE44_SYMMI</name>
<evidence type="ECO:0000313" key="4">
    <source>
        <dbReference type="EMBL" id="OLP81195.1"/>
    </source>
</evidence>
<feature type="signal peptide" evidence="3">
    <location>
        <begin position="1"/>
        <end position="17"/>
    </location>
</feature>
<feature type="compositionally biased region" description="Basic and acidic residues" evidence="2">
    <location>
        <begin position="347"/>
        <end position="356"/>
    </location>
</feature>
<evidence type="ECO:0000256" key="1">
    <source>
        <dbReference type="SAM" id="Coils"/>
    </source>
</evidence>
<dbReference type="InterPro" id="IPR030381">
    <property type="entry name" value="G_DYNAMIN_dom"/>
</dbReference>
<dbReference type="Proteomes" id="UP000186817">
    <property type="component" value="Unassembled WGS sequence"/>
</dbReference>
<keyword evidence="1" id="KW-0175">Coiled coil</keyword>
<dbReference type="GO" id="GO:0005874">
    <property type="term" value="C:microtubule"/>
    <property type="evidence" value="ECO:0007669"/>
    <property type="project" value="TreeGrafter"/>
</dbReference>
<feature type="coiled-coil region" evidence="1">
    <location>
        <begin position="965"/>
        <end position="992"/>
    </location>
</feature>
<feature type="region of interest" description="Disordered" evidence="2">
    <location>
        <begin position="387"/>
        <end position="459"/>
    </location>
</feature>
<dbReference type="InterPro" id="IPR001401">
    <property type="entry name" value="Dynamin_GTPase"/>
</dbReference>
<organism evidence="4 5">
    <name type="scientific">Symbiodinium microadriaticum</name>
    <name type="common">Dinoflagellate</name>
    <name type="synonym">Zooxanthella microadriatica</name>
    <dbReference type="NCBI Taxonomy" id="2951"/>
    <lineage>
        <taxon>Eukaryota</taxon>
        <taxon>Sar</taxon>
        <taxon>Alveolata</taxon>
        <taxon>Dinophyceae</taxon>
        <taxon>Suessiales</taxon>
        <taxon>Symbiodiniaceae</taxon>
        <taxon>Symbiodinium</taxon>
    </lineage>
</organism>
<dbReference type="Gene3D" id="3.40.50.300">
    <property type="entry name" value="P-loop containing nucleotide triphosphate hydrolases"/>
    <property type="match status" value="1"/>
</dbReference>
<evidence type="ECO:0000256" key="2">
    <source>
        <dbReference type="SAM" id="MobiDB-lite"/>
    </source>
</evidence>
<keyword evidence="3" id="KW-0732">Signal</keyword>
<reference evidence="4 5" key="1">
    <citation type="submission" date="2016-02" db="EMBL/GenBank/DDBJ databases">
        <title>Genome analysis of coral dinoflagellate symbionts highlights evolutionary adaptations to a symbiotic lifestyle.</title>
        <authorList>
            <person name="Aranda M."/>
            <person name="Li Y."/>
            <person name="Liew Y.J."/>
            <person name="Baumgarten S."/>
            <person name="Simakov O."/>
            <person name="Wilson M."/>
            <person name="Piel J."/>
            <person name="Ashoor H."/>
            <person name="Bougouffa S."/>
            <person name="Bajic V.B."/>
            <person name="Ryu T."/>
            <person name="Ravasi T."/>
            <person name="Bayer T."/>
            <person name="Micklem G."/>
            <person name="Kim H."/>
            <person name="Bhak J."/>
            <person name="Lajeunesse T.C."/>
            <person name="Voolstra C.R."/>
        </authorList>
    </citation>
    <scope>NUCLEOTIDE SEQUENCE [LARGE SCALE GENOMIC DNA]</scope>
    <source>
        <strain evidence="4 5">CCMP2467</strain>
    </source>
</reference>